<dbReference type="AlphaFoldDB" id="A0A7Z8YAF4"/>
<dbReference type="Proteomes" id="UP000269974">
    <property type="component" value="Unassembled WGS sequence"/>
</dbReference>
<accession>A0A7Z8YAF4</accession>
<sequence>MTSAQQLALLVDAPAENPQTAINSVAPRVEDLGELEKYAFLYTATAAGNNSGVRFMATVEDARKWCSSDLSRGVIHGTPWAYFWTSVPAFLECHWGEAYGDLQHSATGVLRDGAILDMRQAADSGEWDERIASTGCRKIPFSEMGKLLARFGITTRLKGKTYGPGK</sequence>
<organism evidence="1 2">
    <name type="scientific">Actinobaculum suis</name>
    <dbReference type="NCBI Taxonomy" id="1657"/>
    <lineage>
        <taxon>Bacteria</taxon>
        <taxon>Bacillati</taxon>
        <taxon>Actinomycetota</taxon>
        <taxon>Actinomycetes</taxon>
        <taxon>Actinomycetales</taxon>
        <taxon>Actinomycetaceae</taxon>
        <taxon>Actinobaculum</taxon>
    </lineage>
</organism>
<gene>
    <name evidence="1" type="ORF">NCTC10327_01926</name>
</gene>
<proteinExistence type="predicted"/>
<reference evidence="1 2" key="1">
    <citation type="submission" date="2018-11" db="EMBL/GenBank/DDBJ databases">
        <authorList>
            <consortium name="Pathogen Informatics"/>
        </authorList>
    </citation>
    <scope>NUCLEOTIDE SEQUENCE [LARGE SCALE GENOMIC DNA]</scope>
    <source>
        <strain evidence="1 2">NCTC10327</strain>
    </source>
</reference>
<name>A0A7Z8YAF4_9ACTO</name>
<protein>
    <submittedName>
        <fullName evidence="1">Uncharacterized protein</fullName>
    </submittedName>
</protein>
<comment type="caution">
    <text evidence="1">The sequence shown here is derived from an EMBL/GenBank/DDBJ whole genome shotgun (WGS) entry which is preliminary data.</text>
</comment>
<dbReference type="EMBL" id="UYIO01000001">
    <property type="protein sequence ID" value="VDG77314.1"/>
    <property type="molecule type" value="Genomic_DNA"/>
</dbReference>
<evidence type="ECO:0000313" key="2">
    <source>
        <dbReference type="Proteomes" id="UP000269974"/>
    </source>
</evidence>
<evidence type="ECO:0000313" key="1">
    <source>
        <dbReference type="EMBL" id="VDG77314.1"/>
    </source>
</evidence>
<dbReference type="RefSeq" id="WP_185934386.1">
    <property type="nucleotide sequence ID" value="NZ_UYIO01000001.1"/>
</dbReference>